<dbReference type="EMBL" id="BDDD01003596">
    <property type="protein sequence ID" value="GAV85516.1"/>
    <property type="molecule type" value="Genomic_DNA"/>
</dbReference>
<dbReference type="Gene3D" id="2.40.70.10">
    <property type="entry name" value="Acid Proteases"/>
    <property type="match status" value="1"/>
</dbReference>
<reference evidence="2" key="1">
    <citation type="submission" date="2016-04" db="EMBL/GenBank/DDBJ databases">
        <title>Cephalotus genome sequencing.</title>
        <authorList>
            <person name="Fukushima K."/>
            <person name="Hasebe M."/>
            <person name="Fang X."/>
        </authorList>
    </citation>
    <scope>NUCLEOTIDE SEQUENCE [LARGE SCALE GENOMIC DNA]</scope>
    <source>
        <strain evidence="2">cv. St1</strain>
    </source>
</reference>
<protein>
    <submittedName>
        <fullName evidence="1">RVP_2 domain-containing protein</fullName>
    </submittedName>
</protein>
<gene>
    <name evidence="1" type="ORF">CFOL_v3_28952</name>
</gene>
<evidence type="ECO:0000313" key="2">
    <source>
        <dbReference type="Proteomes" id="UP000187406"/>
    </source>
</evidence>
<dbReference type="CDD" id="cd00303">
    <property type="entry name" value="retropepsin_like"/>
    <property type="match status" value="1"/>
</dbReference>
<organism evidence="1 2">
    <name type="scientific">Cephalotus follicularis</name>
    <name type="common">Albany pitcher plant</name>
    <dbReference type="NCBI Taxonomy" id="3775"/>
    <lineage>
        <taxon>Eukaryota</taxon>
        <taxon>Viridiplantae</taxon>
        <taxon>Streptophyta</taxon>
        <taxon>Embryophyta</taxon>
        <taxon>Tracheophyta</taxon>
        <taxon>Spermatophyta</taxon>
        <taxon>Magnoliopsida</taxon>
        <taxon>eudicotyledons</taxon>
        <taxon>Gunneridae</taxon>
        <taxon>Pentapetalae</taxon>
        <taxon>rosids</taxon>
        <taxon>fabids</taxon>
        <taxon>Oxalidales</taxon>
        <taxon>Cephalotaceae</taxon>
        <taxon>Cephalotus</taxon>
    </lineage>
</organism>
<dbReference type="Pfam" id="PF08284">
    <property type="entry name" value="RVP_2"/>
    <property type="match status" value="1"/>
</dbReference>
<proteinExistence type="predicted"/>
<comment type="caution">
    <text evidence="1">The sequence shown here is derived from an EMBL/GenBank/DDBJ whole genome shotgun (WGS) entry which is preliminary data.</text>
</comment>
<evidence type="ECO:0000313" key="1">
    <source>
        <dbReference type="EMBL" id="GAV85516.1"/>
    </source>
</evidence>
<sequence>IPDFKDINPVITCYALLGHDSPKTFRLQGYIMKHKISLLGDGESTHNFMHESVASYLGLTVTPKHFRVLVGNGEQLFCKGMCTNILLQLDTISFYADFFILPVRGADVILGVQWLQMLGIVTMEYATLTMEFFWQGQKVILKGLREQQSDLICNKRLKRLANTQNIASCCSYCL</sequence>
<dbReference type="AlphaFoldDB" id="A0A1Q3CZ45"/>
<dbReference type="InParanoid" id="A0A1Q3CZ45"/>
<dbReference type="OrthoDB" id="999913at2759"/>
<keyword evidence="2" id="KW-1185">Reference proteome</keyword>
<accession>A0A1Q3CZ45</accession>
<name>A0A1Q3CZ45_CEPFO</name>
<feature type="non-terminal residue" evidence="1">
    <location>
        <position position="1"/>
    </location>
</feature>
<dbReference type="InterPro" id="IPR021109">
    <property type="entry name" value="Peptidase_aspartic_dom_sf"/>
</dbReference>
<dbReference type="Proteomes" id="UP000187406">
    <property type="component" value="Unassembled WGS sequence"/>
</dbReference>